<accession>A0A382PEM9</accession>
<reference evidence="2" key="1">
    <citation type="submission" date="2018-05" db="EMBL/GenBank/DDBJ databases">
        <authorList>
            <person name="Lanie J.A."/>
            <person name="Ng W.-L."/>
            <person name="Kazmierczak K.M."/>
            <person name="Andrzejewski T.M."/>
            <person name="Davidsen T.M."/>
            <person name="Wayne K.J."/>
            <person name="Tettelin H."/>
            <person name="Glass J.I."/>
            <person name="Rusch D."/>
            <person name="Podicherti R."/>
            <person name="Tsui H.-C.T."/>
            <person name="Winkler M.E."/>
        </authorList>
    </citation>
    <scope>NUCLEOTIDE SEQUENCE</scope>
</reference>
<dbReference type="GO" id="GO:0004422">
    <property type="term" value="F:hypoxanthine phosphoribosyltransferase activity"/>
    <property type="evidence" value="ECO:0007669"/>
    <property type="project" value="TreeGrafter"/>
</dbReference>
<dbReference type="EMBL" id="UINC01106780">
    <property type="protein sequence ID" value="SVC71676.1"/>
    <property type="molecule type" value="Genomic_DNA"/>
</dbReference>
<dbReference type="SUPFAM" id="SSF53271">
    <property type="entry name" value="PRTase-like"/>
    <property type="match status" value="1"/>
</dbReference>
<dbReference type="InterPro" id="IPR000836">
    <property type="entry name" value="PRTase_dom"/>
</dbReference>
<evidence type="ECO:0000259" key="1">
    <source>
        <dbReference type="Pfam" id="PF00156"/>
    </source>
</evidence>
<dbReference type="GO" id="GO:0005829">
    <property type="term" value="C:cytosol"/>
    <property type="evidence" value="ECO:0007669"/>
    <property type="project" value="TreeGrafter"/>
</dbReference>
<protein>
    <recommendedName>
        <fullName evidence="1">Phosphoribosyltransferase domain-containing protein</fullName>
    </recommendedName>
</protein>
<organism evidence="2">
    <name type="scientific">marine metagenome</name>
    <dbReference type="NCBI Taxonomy" id="408172"/>
    <lineage>
        <taxon>unclassified sequences</taxon>
        <taxon>metagenomes</taxon>
        <taxon>ecological metagenomes</taxon>
    </lineage>
</organism>
<proteinExistence type="predicted"/>
<dbReference type="GO" id="GO:0032264">
    <property type="term" value="P:IMP salvage"/>
    <property type="evidence" value="ECO:0007669"/>
    <property type="project" value="TreeGrafter"/>
</dbReference>
<dbReference type="GO" id="GO:0006178">
    <property type="term" value="P:guanine salvage"/>
    <property type="evidence" value="ECO:0007669"/>
    <property type="project" value="TreeGrafter"/>
</dbReference>
<dbReference type="InterPro" id="IPR050408">
    <property type="entry name" value="HGPRT"/>
</dbReference>
<dbReference type="GO" id="GO:0046100">
    <property type="term" value="P:hypoxanthine metabolic process"/>
    <property type="evidence" value="ECO:0007669"/>
    <property type="project" value="TreeGrafter"/>
</dbReference>
<dbReference type="Pfam" id="PF00156">
    <property type="entry name" value="Pribosyltran"/>
    <property type="match status" value="1"/>
</dbReference>
<gene>
    <name evidence="2" type="ORF">METZ01_LOCUS324530</name>
</gene>
<dbReference type="AlphaFoldDB" id="A0A382PEM9"/>
<feature type="non-terminal residue" evidence="2">
    <location>
        <position position="131"/>
    </location>
</feature>
<name>A0A382PEM9_9ZZZZ</name>
<feature type="domain" description="Phosphoribosyltransferase" evidence="1">
    <location>
        <begin position="5"/>
        <end position="119"/>
    </location>
</feature>
<evidence type="ECO:0000313" key="2">
    <source>
        <dbReference type="EMBL" id="SVC71676.1"/>
    </source>
</evidence>
<dbReference type="GO" id="GO:0032263">
    <property type="term" value="P:GMP salvage"/>
    <property type="evidence" value="ECO:0007669"/>
    <property type="project" value="TreeGrafter"/>
</dbReference>
<dbReference type="InterPro" id="IPR029057">
    <property type="entry name" value="PRTase-like"/>
</dbReference>
<dbReference type="PANTHER" id="PTHR43340">
    <property type="entry name" value="HYPOXANTHINE-GUANINE PHOSPHORIBOSYLTRANSFERASE"/>
    <property type="match status" value="1"/>
</dbReference>
<dbReference type="GO" id="GO:0000287">
    <property type="term" value="F:magnesium ion binding"/>
    <property type="evidence" value="ECO:0007669"/>
    <property type="project" value="TreeGrafter"/>
</dbReference>
<dbReference type="PANTHER" id="PTHR43340:SF1">
    <property type="entry name" value="HYPOXANTHINE PHOSPHORIBOSYLTRANSFERASE"/>
    <property type="match status" value="1"/>
</dbReference>
<dbReference type="Gene3D" id="3.40.50.2020">
    <property type="match status" value="1"/>
</dbReference>
<sequence>MNGVFLFAADVMRNISIPNSEISFIKLSSYSGTKTTGKINKLIGISKDISARNIIILEDIIDTGITLEKIITLLQKENVADIKIATLLFKPKSYQKKIRIDYIGKEIPNDFIVGYGLDYNEIGRNLKHIYK</sequence>
<dbReference type="CDD" id="cd06223">
    <property type="entry name" value="PRTases_typeI"/>
    <property type="match status" value="1"/>
</dbReference>